<evidence type="ECO:0000313" key="11">
    <source>
        <dbReference type="Proteomes" id="UP000295518"/>
    </source>
</evidence>
<dbReference type="SUPFAM" id="SSF55486">
    <property type="entry name" value="Metalloproteases ('zincins'), catalytic domain"/>
    <property type="match status" value="1"/>
</dbReference>
<keyword evidence="4 9" id="KW-0540">Nuclease</keyword>
<dbReference type="InterPro" id="IPR002036">
    <property type="entry name" value="YbeY"/>
</dbReference>
<dbReference type="RefSeq" id="WP_094254751.1">
    <property type="nucleotide sequence ID" value="NZ_NNCE01000005.1"/>
</dbReference>
<dbReference type="Proteomes" id="UP000295518">
    <property type="component" value="Unassembled WGS sequence"/>
</dbReference>
<comment type="function">
    <text evidence="9">Single strand-specific metallo-endoribonuclease involved in late-stage 70S ribosome quality control and in maturation of the 3' terminus of the 16S rRNA.</text>
</comment>
<dbReference type="AlphaFoldDB" id="A0A4V3C2U7"/>
<keyword evidence="8 9" id="KW-0862">Zinc</keyword>
<dbReference type="InterPro" id="IPR023091">
    <property type="entry name" value="MetalPrtase_cat_dom_sf_prd"/>
</dbReference>
<dbReference type="EMBL" id="SNWN01000013">
    <property type="protein sequence ID" value="TDO19789.1"/>
    <property type="molecule type" value="Genomic_DNA"/>
</dbReference>
<evidence type="ECO:0000256" key="5">
    <source>
        <dbReference type="ARBA" id="ARBA00022723"/>
    </source>
</evidence>
<feature type="binding site" evidence="9">
    <location>
        <position position="115"/>
    </location>
    <ligand>
        <name>Zn(2+)</name>
        <dbReference type="ChEBI" id="CHEBI:29105"/>
        <note>catalytic</note>
    </ligand>
</feature>
<evidence type="ECO:0000256" key="3">
    <source>
        <dbReference type="ARBA" id="ARBA00022552"/>
    </source>
</evidence>
<name>A0A4V3C2U7_9MOLU</name>
<gene>
    <name evidence="9" type="primary">ybeY</name>
    <name evidence="10" type="ORF">EI74_0593</name>
</gene>
<dbReference type="Pfam" id="PF02130">
    <property type="entry name" value="YbeY"/>
    <property type="match status" value="1"/>
</dbReference>
<comment type="subcellular location">
    <subcellularLocation>
        <location evidence="9">Cytoplasm</location>
    </subcellularLocation>
</comment>
<evidence type="ECO:0000256" key="6">
    <source>
        <dbReference type="ARBA" id="ARBA00022759"/>
    </source>
</evidence>
<feature type="binding site" evidence="9">
    <location>
        <position position="125"/>
    </location>
    <ligand>
        <name>Zn(2+)</name>
        <dbReference type="ChEBI" id="CHEBI:29105"/>
        <note>catalytic</note>
    </ligand>
</feature>
<keyword evidence="11" id="KW-1185">Reference proteome</keyword>
<feature type="binding site" evidence="9">
    <location>
        <position position="119"/>
    </location>
    <ligand>
        <name>Zn(2+)</name>
        <dbReference type="ChEBI" id="CHEBI:29105"/>
        <note>catalytic</note>
    </ligand>
</feature>
<evidence type="ECO:0000256" key="2">
    <source>
        <dbReference type="ARBA" id="ARBA00022517"/>
    </source>
</evidence>
<dbReference type="PROSITE" id="PS01306">
    <property type="entry name" value="UPF0054"/>
    <property type="match status" value="1"/>
</dbReference>
<evidence type="ECO:0000313" key="10">
    <source>
        <dbReference type="EMBL" id="TDO19789.1"/>
    </source>
</evidence>
<evidence type="ECO:0000256" key="9">
    <source>
        <dbReference type="HAMAP-Rule" id="MF_00009"/>
    </source>
</evidence>
<organism evidence="10 11">
    <name type="scientific">Mycoplasma testudineum</name>
    <dbReference type="NCBI Taxonomy" id="244584"/>
    <lineage>
        <taxon>Bacteria</taxon>
        <taxon>Bacillati</taxon>
        <taxon>Mycoplasmatota</taxon>
        <taxon>Mollicutes</taxon>
        <taxon>Mycoplasmataceae</taxon>
        <taxon>Mycoplasma</taxon>
    </lineage>
</organism>
<evidence type="ECO:0000256" key="1">
    <source>
        <dbReference type="ARBA" id="ARBA00010875"/>
    </source>
</evidence>
<keyword evidence="2 9" id="KW-0690">Ribosome biogenesis</keyword>
<accession>A0A4V3C2U7</accession>
<dbReference type="OrthoDB" id="9807740at2"/>
<keyword evidence="3 9" id="KW-0698">rRNA processing</keyword>
<keyword evidence="5 9" id="KW-0479">Metal-binding</keyword>
<protein>
    <recommendedName>
        <fullName evidence="9">Endoribonuclease YbeY</fullName>
        <ecNumber evidence="9">3.1.-.-</ecNumber>
    </recommendedName>
</protein>
<dbReference type="GO" id="GO:0006364">
    <property type="term" value="P:rRNA processing"/>
    <property type="evidence" value="ECO:0007669"/>
    <property type="project" value="UniProtKB-UniRule"/>
</dbReference>
<dbReference type="PANTHER" id="PTHR46986:SF1">
    <property type="entry name" value="ENDORIBONUCLEASE YBEY, CHLOROPLASTIC"/>
    <property type="match status" value="1"/>
</dbReference>
<comment type="similarity">
    <text evidence="1 9">Belongs to the endoribonuclease YbeY family.</text>
</comment>
<keyword evidence="9" id="KW-0963">Cytoplasm</keyword>
<keyword evidence="6 9" id="KW-0255">Endonuclease</keyword>
<dbReference type="NCBIfam" id="TIGR00043">
    <property type="entry name" value="rRNA maturation RNase YbeY"/>
    <property type="match status" value="1"/>
</dbReference>
<dbReference type="GO" id="GO:0004222">
    <property type="term" value="F:metalloendopeptidase activity"/>
    <property type="evidence" value="ECO:0007669"/>
    <property type="project" value="InterPro"/>
</dbReference>
<proteinExistence type="inferred from homology"/>
<dbReference type="InterPro" id="IPR020549">
    <property type="entry name" value="YbeY_CS"/>
</dbReference>
<keyword evidence="7 9" id="KW-0378">Hydrolase</keyword>
<dbReference type="EC" id="3.1.-.-" evidence="9"/>
<comment type="caution">
    <text evidence="10">The sequence shown here is derived from an EMBL/GenBank/DDBJ whole genome shotgun (WGS) entry which is preliminary data.</text>
</comment>
<sequence length="150" mass="17904">MKFINIENQTEHIFLFEELFEEILKKLQSKLNVKKPFQVDVLLSEENTVRKLNNKYRGKNKTTDILSFPFADHDFFNFLDFIPLGQIVFDVNKVIEQSLEFNHSLKREFSYLFAHGILHLNGFDHLNEKDENQMNNLCEEIMDELSIFRT</sequence>
<reference evidence="10 11" key="1">
    <citation type="submission" date="2019-03" db="EMBL/GenBank/DDBJ databases">
        <title>Genomic Encyclopedia of Archaeal and Bacterial Type Strains, Phase II (KMG-II): from individual species to whole genera.</title>
        <authorList>
            <person name="Goeker M."/>
        </authorList>
    </citation>
    <scope>NUCLEOTIDE SEQUENCE [LARGE SCALE GENOMIC DNA]</scope>
    <source>
        <strain evidence="10 11">ATCC 700618</strain>
    </source>
</reference>
<evidence type="ECO:0000256" key="4">
    <source>
        <dbReference type="ARBA" id="ARBA00022722"/>
    </source>
</evidence>
<dbReference type="HAMAP" id="MF_00009">
    <property type="entry name" value="Endoribonucl_YbeY"/>
    <property type="match status" value="1"/>
</dbReference>
<dbReference type="GO" id="GO:0008270">
    <property type="term" value="F:zinc ion binding"/>
    <property type="evidence" value="ECO:0007669"/>
    <property type="project" value="UniProtKB-UniRule"/>
</dbReference>
<dbReference type="GO" id="GO:0004521">
    <property type="term" value="F:RNA endonuclease activity"/>
    <property type="evidence" value="ECO:0007669"/>
    <property type="project" value="UniProtKB-UniRule"/>
</dbReference>
<evidence type="ECO:0000256" key="8">
    <source>
        <dbReference type="ARBA" id="ARBA00022833"/>
    </source>
</evidence>
<dbReference type="Gene3D" id="3.40.390.30">
    <property type="entry name" value="Metalloproteases ('zincins'), catalytic domain"/>
    <property type="match status" value="1"/>
</dbReference>
<evidence type="ECO:0000256" key="7">
    <source>
        <dbReference type="ARBA" id="ARBA00022801"/>
    </source>
</evidence>
<dbReference type="GO" id="GO:0005737">
    <property type="term" value="C:cytoplasm"/>
    <property type="evidence" value="ECO:0007669"/>
    <property type="project" value="UniProtKB-SubCell"/>
</dbReference>
<dbReference type="PANTHER" id="PTHR46986">
    <property type="entry name" value="ENDORIBONUCLEASE YBEY, CHLOROPLASTIC"/>
    <property type="match status" value="1"/>
</dbReference>
<comment type="cofactor">
    <cofactor evidence="9">
        <name>Zn(2+)</name>
        <dbReference type="ChEBI" id="CHEBI:29105"/>
    </cofactor>
    <text evidence="9">Binds 1 zinc ion.</text>
</comment>